<comment type="caution">
    <text evidence="9">The sequence shown here is derived from an EMBL/GenBank/DDBJ whole genome shotgun (WGS) entry which is preliminary data.</text>
</comment>
<comment type="subcellular location">
    <subcellularLocation>
        <location evidence="5 6">Cytoplasm</location>
    </subcellularLocation>
</comment>
<dbReference type="InterPro" id="IPR003753">
    <property type="entry name" value="Exonuc_VII_L"/>
</dbReference>
<dbReference type="CDD" id="cd04489">
    <property type="entry name" value="ExoVII_LU_OBF"/>
    <property type="match status" value="1"/>
</dbReference>
<comment type="function">
    <text evidence="5">Bidirectionally degrades single-stranded DNA into large acid-insoluble oligonucleotides, which are then degraded further into small acid-soluble oligonucleotides.</text>
</comment>
<name>A0A4U1B955_9GAMM</name>
<evidence type="ECO:0000313" key="9">
    <source>
        <dbReference type="EMBL" id="TKB47095.1"/>
    </source>
</evidence>
<dbReference type="PANTHER" id="PTHR30008">
    <property type="entry name" value="EXODEOXYRIBONUCLEASE 7 LARGE SUBUNIT"/>
    <property type="match status" value="1"/>
</dbReference>
<comment type="similarity">
    <text evidence="5 6">Belongs to the XseA family.</text>
</comment>
<evidence type="ECO:0000259" key="7">
    <source>
        <dbReference type="Pfam" id="PF02601"/>
    </source>
</evidence>
<evidence type="ECO:0000256" key="6">
    <source>
        <dbReference type="RuleBase" id="RU004355"/>
    </source>
</evidence>
<evidence type="ECO:0000256" key="2">
    <source>
        <dbReference type="ARBA" id="ARBA00022722"/>
    </source>
</evidence>
<dbReference type="HAMAP" id="MF_00378">
    <property type="entry name" value="Exonuc_7_L"/>
    <property type="match status" value="1"/>
</dbReference>
<evidence type="ECO:0000259" key="8">
    <source>
        <dbReference type="Pfam" id="PF13742"/>
    </source>
</evidence>
<dbReference type="GO" id="GO:0008855">
    <property type="term" value="F:exodeoxyribonuclease VII activity"/>
    <property type="evidence" value="ECO:0007669"/>
    <property type="project" value="UniProtKB-UniRule"/>
</dbReference>
<dbReference type="GO" id="GO:0005737">
    <property type="term" value="C:cytoplasm"/>
    <property type="evidence" value="ECO:0007669"/>
    <property type="project" value="UniProtKB-SubCell"/>
</dbReference>
<evidence type="ECO:0000313" key="10">
    <source>
        <dbReference type="Proteomes" id="UP000307999"/>
    </source>
</evidence>
<proteinExistence type="inferred from homology"/>
<dbReference type="OrthoDB" id="9802795at2"/>
<keyword evidence="10" id="KW-1185">Reference proteome</keyword>
<dbReference type="PANTHER" id="PTHR30008:SF0">
    <property type="entry name" value="EXODEOXYRIBONUCLEASE 7 LARGE SUBUNIT"/>
    <property type="match status" value="1"/>
</dbReference>
<keyword evidence="2 5" id="KW-0540">Nuclease</keyword>
<dbReference type="Proteomes" id="UP000307999">
    <property type="component" value="Unassembled WGS sequence"/>
</dbReference>
<dbReference type="InterPro" id="IPR025824">
    <property type="entry name" value="OB-fold_nuc-bd_dom"/>
</dbReference>
<evidence type="ECO:0000256" key="4">
    <source>
        <dbReference type="ARBA" id="ARBA00022839"/>
    </source>
</evidence>
<reference evidence="9 10" key="1">
    <citation type="submission" date="2019-04" db="EMBL/GenBank/DDBJ databases">
        <title>Thalassotalea guangxiensis sp. nov., isolated from sediment of the coastal wetland.</title>
        <authorList>
            <person name="Zheng S."/>
            <person name="Zhang D."/>
        </authorList>
    </citation>
    <scope>NUCLEOTIDE SEQUENCE [LARGE SCALE GENOMIC DNA]</scope>
    <source>
        <strain evidence="9 10">ZS-4</strain>
    </source>
</reference>
<dbReference type="RefSeq" id="WP_136734445.1">
    <property type="nucleotide sequence ID" value="NZ_SWDB01000004.1"/>
</dbReference>
<protein>
    <recommendedName>
        <fullName evidence="5">Exodeoxyribonuclease 7 large subunit</fullName>
        <ecNumber evidence="5">3.1.11.6</ecNumber>
    </recommendedName>
    <alternativeName>
        <fullName evidence="5">Exodeoxyribonuclease VII large subunit</fullName>
        <shortName evidence="5">Exonuclease VII large subunit</shortName>
    </alternativeName>
</protein>
<keyword evidence="3 5" id="KW-0378">Hydrolase</keyword>
<dbReference type="Pfam" id="PF02601">
    <property type="entry name" value="Exonuc_VII_L"/>
    <property type="match status" value="1"/>
</dbReference>
<dbReference type="AlphaFoldDB" id="A0A4U1B955"/>
<gene>
    <name evidence="5 9" type="primary">xseA</name>
    <name evidence="9" type="ORF">E8M12_02225</name>
</gene>
<dbReference type="EC" id="3.1.11.6" evidence="5"/>
<feature type="domain" description="OB-fold nucleic acid binding" evidence="8">
    <location>
        <begin position="13"/>
        <end position="105"/>
    </location>
</feature>
<dbReference type="NCBIfam" id="TIGR00237">
    <property type="entry name" value="xseA"/>
    <property type="match status" value="1"/>
</dbReference>
<comment type="subunit">
    <text evidence="5">Heterooligomer composed of large and small subunits.</text>
</comment>
<feature type="domain" description="Exonuclease VII large subunit C-terminal" evidence="7">
    <location>
        <begin position="128"/>
        <end position="443"/>
    </location>
</feature>
<comment type="catalytic activity">
    <reaction evidence="5 6">
        <text>Exonucleolytic cleavage in either 5'- to 3'- or 3'- to 5'-direction to yield nucleoside 5'-phosphates.</text>
        <dbReference type="EC" id="3.1.11.6"/>
    </reaction>
</comment>
<evidence type="ECO:0000256" key="3">
    <source>
        <dbReference type="ARBA" id="ARBA00022801"/>
    </source>
</evidence>
<organism evidence="9 10">
    <name type="scientific">Thalassotalea mangrovi</name>
    <dbReference type="NCBI Taxonomy" id="2572245"/>
    <lineage>
        <taxon>Bacteria</taxon>
        <taxon>Pseudomonadati</taxon>
        <taxon>Pseudomonadota</taxon>
        <taxon>Gammaproteobacteria</taxon>
        <taxon>Alteromonadales</taxon>
        <taxon>Colwelliaceae</taxon>
        <taxon>Thalassotalea</taxon>
    </lineage>
</organism>
<dbReference type="InterPro" id="IPR020579">
    <property type="entry name" value="Exonuc_VII_lsu_C"/>
</dbReference>
<keyword evidence="4 5" id="KW-0269">Exonuclease</keyword>
<dbReference type="GO" id="GO:0009318">
    <property type="term" value="C:exodeoxyribonuclease VII complex"/>
    <property type="evidence" value="ECO:0007669"/>
    <property type="project" value="UniProtKB-UniRule"/>
</dbReference>
<evidence type="ECO:0000256" key="1">
    <source>
        <dbReference type="ARBA" id="ARBA00022490"/>
    </source>
</evidence>
<dbReference type="EMBL" id="SWDB01000004">
    <property type="protein sequence ID" value="TKB47095.1"/>
    <property type="molecule type" value="Genomic_DNA"/>
</dbReference>
<sequence length="448" mass="50663">MTPNYQQKRHIMQVSELTKKVRFLLETEMRTLWLCGEISNFMAAGSGHWYLSLKDSKSQVRCAMFRGNNRQVRIKPENGKQVLVKAKVSLYEPRGDFQLIIEQMEDAGEGLLRQKFEMLKAQLLHEGLFDQRYKQPLPENIKTVGVITSATGAAIHDILTVMKRRNPGVQVIIYPTLVQGDGAAAQIAETIEVADIRDECDVLIVGRGGGSLEDLWAFSEEAVVRAIFACEIPVISAVGHEVDISLSDYVADLRAPTPSAAAELVTQDNKSLLDKVQQYRQRLGHLIAYQFSHLHRQHDRIQHRLALTHPKQQLQHQQQLADDLQQRLTYGLLNQLQQKQLRAERAENRLQSCSPGRTLTLQQSRLVDLNARLQQSIIINRDRQRQRLAHLAHNLHIVSPLATIARGYAIPRDKQGNIIRSLTAIDVDDNISVQLADGQFQAKITAKD</sequence>
<evidence type="ECO:0000256" key="5">
    <source>
        <dbReference type="HAMAP-Rule" id="MF_00378"/>
    </source>
</evidence>
<dbReference type="GO" id="GO:0003676">
    <property type="term" value="F:nucleic acid binding"/>
    <property type="evidence" value="ECO:0007669"/>
    <property type="project" value="InterPro"/>
</dbReference>
<keyword evidence="1 5" id="KW-0963">Cytoplasm</keyword>
<dbReference type="GO" id="GO:0006308">
    <property type="term" value="P:DNA catabolic process"/>
    <property type="evidence" value="ECO:0007669"/>
    <property type="project" value="UniProtKB-UniRule"/>
</dbReference>
<dbReference type="Pfam" id="PF13742">
    <property type="entry name" value="tRNA_anti_2"/>
    <property type="match status" value="1"/>
</dbReference>
<accession>A0A4U1B955</accession>